<dbReference type="EMBL" id="CBSW010000271">
    <property type="protein sequence ID" value="CDG98951.1"/>
    <property type="molecule type" value="Genomic_DNA"/>
</dbReference>
<feature type="coiled-coil region" evidence="1">
    <location>
        <begin position="246"/>
        <end position="280"/>
    </location>
</feature>
<name>A0A077NA02_XENBV</name>
<gene>
    <name evidence="2" type="primary">xaxB</name>
    <name evidence="2" type="ORF">XBP1_650033</name>
</gene>
<dbReference type="RefSeq" id="WP_038213707.1">
    <property type="nucleotide sequence ID" value="NZ_CAWLWN010000062.1"/>
</dbReference>
<reference evidence="2" key="1">
    <citation type="submission" date="2013-07" db="EMBL/GenBank/DDBJ databases">
        <title>Sub-species coevolution in mutualistic symbiosis.</title>
        <authorList>
            <person name="Murfin K."/>
            <person name="Klassen J."/>
            <person name="Lee M."/>
            <person name="Forst S."/>
            <person name="Stock P."/>
            <person name="Goodrich-Blair H."/>
        </authorList>
    </citation>
    <scope>NUCLEOTIDE SEQUENCE [LARGE SCALE GENOMIC DNA]</scope>
    <source>
        <strain evidence="2">Puntauvense</strain>
    </source>
</reference>
<keyword evidence="1" id="KW-0175">Coiled coil</keyword>
<evidence type="ECO:0000256" key="1">
    <source>
        <dbReference type="SAM" id="Coils"/>
    </source>
</evidence>
<accession>A0A077NA02</accession>
<organism evidence="2 3">
    <name type="scientific">Xenorhabdus bovienii str. puntauvense</name>
    <dbReference type="NCBI Taxonomy" id="1398201"/>
    <lineage>
        <taxon>Bacteria</taxon>
        <taxon>Pseudomonadati</taxon>
        <taxon>Pseudomonadota</taxon>
        <taxon>Gammaproteobacteria</taxon>
        <taxon>Enterobacterales</taxon>
        <taxon>Morganellaceae</taxon>
        <taxon>Xenorhabdus</taxon>
    </lineage>
</organism>
<dbReference type="HOGENOM" id="CLU_792145_0_0_6"/>
<comment type="caution">
    <text evidence="2">The sequence shown here is derived from an EMBL/GenBank/DDBJ whole genome shotgun (WGS) entry which is preliminary data.</text>
</comment>
<dbReference type="InterPro" id="IPR047760">
    <property type="entry name" value="XaxB-like"/>
</dbReference>
<proteinExistence type="predicted"/>
<feature type="coiled-coil region" evidence="1">
    <location>
        <begin position="148"/>
        <end position="182"/>
    </location>
</feature>
<dbReference type="AlphaFoldDB" id="A0A077NA02"/>
<sequence>MSENIISQKEIVYPEINIKALNQAVNNIWRLAQRQTSGIAIIEEKTKRISLYCRDFDEAVRSSLSQLEPTLRQLATQEYFQTITEIDEALADPDLNDDDRSALLEEREQLIQNLAKDIDHVISNFRDETNQLTGKINDIRNMVISERLGDLLAQAQSQKTELQSAIEQKAAEQNKLDADRAKIIESQDVIRQNNIADMFKDFIPSGNDIDKLDFTQPKKEAIKQAIKQGVEIARKILGKVSEGLKYAELADARVKLSEQIDQLTKESDTLKTTLQETEQRLSGITDTIQIDEERTILLAEAVKLEQAWNSFANQLRNLSGSQINQKDLTSLINSQLDFLDNLASQYNMLK</sequence>
<dbReference type="NCBIfam" id="NF033927">
    <property type="entry name" value="alph_xenorhab_B"/>
    <property type="match status" value="1"/>
</dbReference>
<dbReference type="Proteomes" id="UP000028511">
    <property type="component" value="Unassembled WGS sequence"/>
</dbReference>
<protein>
    <submittedName>
        <fullName evidence="2">Toxin XaxB</fullName>
    </submittedName>
</protein>
<evidence type="ECO:0000313" key="3">
    <source>
        <dbReference type="Proteomes" id="UP000028511"/>
    </source>
</evidence>
<evidence type="ECO:0000313" key="2">
    <source>
        <dbReference type="EMBL" id="CDG98951.1"/>
    </source>
</evidence>